<evidence type="ECO:0000256" key="8">
    <source>
        <dbReference type="ARBA" id="ARBA00022840"/>
    </source>
</evidence>
<dbReference type="GO" id="GO:0004827">
    <property type="term" value="F:proline-tRNA ligase activity"/>
    <property type="evidence" value="ECO:0007669"/>
    <property type="project" value="UniProtKB-UniRule"/>
</dbReference>
<evidence type="ECO:0000256" key="12">
    <source>
        <dbReference type="NCBIfam" id="TIGR00409"/>
    </source>
</evidence>
<protein>
    <recommendedName>
        <fullName evidence="4 12">Proline--tRNA ligase</fullName>
        <ecNumber evidence="3 12">6.1.1.15</ecNumber>
    </recommendedName>
</protein>
<dbReference type="InterPro" id="IPR050062">
    <property type="entry name" value="Pro-tRNA_synthetase"/>
</dbReference>
<evidence type="ECO:0000256" key="1">
    <source>
        <dbReference type="ARBA" id="ARBA00004496"/>
    </source>
</evidence>
<accession>A0A1F7GBP3</accession>
<dbReference type="NCBIfam" id="NF006625">
    <property type="entry name" value="PRK09194.1"/>
    <property type="match status" value="1"/>
</dbReference>
<dbReference type="GO" id="GO:0005829">
    <property type="term" value="C:cytosol"/>
    <property type="evidence" value="ECO:0007669"/>
    <property type="project" value="TreeGrafter"/>
</dbReference>
<comment type="subcellular location">
    <subcellularLocation>
        <location evidence="1">Cytoplasm</location>
    </subcellularLocation>
</comment>
<evidence type="ECO:0000256" key="9">
    <source>
        <dbReference type="ARBA" id="ARBA00022917"/>
    </source>
</evidence>
<dbReference type="InterPro" id="IPR002314">
    <property type="entry name" value="aa-tRNA-synt_IIb"/>
</dbReference>
<comment type="subunit">
    <text evidence="2">Homodimer.</text>
</comment>
<dbReference type="Pfam" id="PF00587">
    <property type="entry name" value="tRNA-synt_2b"/>
    <property type="match status" value="1"/>
</dbReference>
<keyword evidence="5" id="KW-0963">Cytoplasm</keyword>
<dbReference type="GO" id="GO:0006433">
    <property type="term" value="P:prolyl-tRNA aminoacylation"/>
    <property type="evidence" value="ECO:0007669"/>
    <property type="project" value="UniProtKB-UniRule"/>
</dbReference>
<evidence type="ECO:0000313" key="14">
    <source>
        <dbReference type="EMBL" id="OGK16363.1"/>
    </source>
</evidence>
<dbReference type="AlphaFoldDB" id="A0A1F7GBP3"/>
<evidence type="ECO:0000256" key="7">
    <source>
        <dbReference type="ARBA" id="ARBA00022741"/>
    </source>
</evidence>
<keyword evidence="8" id="KW-0067">ATP-binding</keyword>
<comment type="catalytic activity">
    <reaction evidence="11">
        <text>tRNA(Pro) + L-proline + ATP = L-prolyl-tRNA(Pro) + AMP + diphosphate</text>
        <dbReference type="Rhea" id="RHEA:14305"/>
        <dbReference type="Rhea" id="RHEA-COMP:9700"/>
        <dbReference type="Rhea" id="RHEA-COMP:9702"/>
        <dbReference type="ChEBI" id="CHEBI:30616"/>
        <dbReference type="ChEBI" id="CHEBI:33019"/>
        <dbReference type="ChEBI" id="CHEBI:60039"/>
        <dbReference type="ChEBI" id="CHEBI:78442"/>
        <dbReference type="ChEBI" id="CHEBI:78532"/>
        <dbReference type="ChEBI" id="CHEBI:456215"/>
        <dbReference type="EC" id="6.1.1.15"/>
    </reaction>
</comment>
<keyword evidence="7" id="KW-0547">Nucleotide-binding</keyword>
<dbReference type="Pfam" id="PF04073">
    <property type="entry name" value="tRNA_edit"/>
    <property type="match status" value="1"/>
</dbReference>
<dbReference type="EC" id="6.1.1.15" evidence="3 12"/>
<dbReference type="PRINTS" id="PR01046">
    <property type="entry name" value="TRNASYNTHPRO"/>
</dbReference>
<evidence type="ECO:0000256" key="4">
    <source>
        <dbReference type="ARBA" id="ARBA00019110"/>
    </source>
</evidence>
<comment type="caution">
    <text evidence="14">The sequence shown here is derived from an EMBL/GenBank/DDBJ whole genome shotgun (WGS) entry which is preliminary data.</text>
</comment>
<dbReference type="PROSITE" id="PS50862">
    <property type="entry name" value="AA_TRNA_LIGASE_II"/>
    <property type="match status" value="1"/>
</dbReference>
<evidence type="ECO:0000256" key="5">
    <source>
        <dbReference type="ARBA" id="ARBA00022490"/>
    </source>
</evidence>
<reference evidence="14 15" key="1">
    <citation type="journal article" date="2016" name="Nat. Commun.">
        <title>Thousands of microbial genomes shed light on interconnected biogeochemical processes in an aquifer system.</title>
        <authorList>
            <person name="Anantharaman K."/>
            <person name="Brown C.T."/>
            <person name="Hug L.A."/>
            <person name="Sharon I."/>
            <person name="Castelle C.J."/>
            <person name="Probst A.J."/>
            <person name="Thomas B.C."/>
            <person name="Singh A."/>
            <person name="Wilkins M.J."/>
            <person name="Karaoz U."/>
            <person name="Brodie E.L."/>
            <person name="Williams K.H."/>
            <person name="Hubbard S.S."/>
            <person name="Banfield J.F."/>
        </authorList>
    </citation>
    <scope>NUCLEOTIDE SEQUENCE [LARGE SCALE GENOMIC DNA]</scope>
</reference>
<dbReference type="SUPFAM" id="SSF55681">
    <property type="entry name" value="Class II aaRS and biotin synthetases"/>
    <property type="match status" value="1"/>
</dbReference>
<name>A0A1F7GBP3_9BACT</name>
<dbReference type="CDD" id="cd00861">
    <property type="entry name" value="ProRS_anticodon_short"/>
    <property type="match status" value="1"/>
</dbReference>
<dbReference type="InterPro" id="IPR036621">
    <property type="entry name" value="Anticodon-bd_dom_sf"/>
</dbReference>
<organism evidence="14 15">
    <name type="scientific">Candidatus Roizmanbacteria bacterium RIFCSPHIGHO2_01_FULL_39_12c</name>
    <dbReference type="NCBI Taxonomy" id="1802031"/>
    <lineage>
        <taxon>Bacteria</taxon>
        <taxon>Candidatus Roizmaniibacteriota</taxon>
    </lineage>
</organism>
<dbReference type="EMBL" id="MFZG01000023">
    <property type="protein sequence ID" value="OGK16363.1"/>
    <property type="molecule type" value="Genomic_DNA"/>
</dbReference>
<dbReference type="NCBIfam" id="TIGR00409">
    <property type="entry name" value="proS_fam_II"/>
    <property type="match status" value="1"/>
</dbReference>
<keyword evidence="10" id="KW-0030">Aminoacyl-tRNA synthetase</keyword>
<dbReference type="Gene3D" id="3.30.930.10">
    <property type="entry name" value="Bira Bifunctional Protein, Domain 2"/>
    <property type="match status" value="2"/>
</dbReference>
<dbReference type="InterPro" id="IPR004154">
    <property type="entry name" value="Anticodon-bd"/>
</dbReference>
<dbReference type="PANTHER" id="PTHR42753:SF2">
    <property type="entry name" value="PROLINE--TRNA LIGASE"/>
    <property type="match status" value="1"/>
</dbReference>
<evidence type="ECO:0000256" key="10">
    <source>
        <dbReference type="ARBA" id="ARBA00023146"/>
    </source>
</evidence>
<dbReference type="Proteomes" id="UP000177208">
    <property type="component" value="Unassembled WGS sequence"/>
</dbReference>
<dbReference type="InterPro" id="IPR007214">
    <property type="entry name" value="YbaK/aa-tRNA-synth-assoc-dom"/>
</dbReference>
<dbReference type="PANTHER" id="PTHR42753">
    <property type="entry name" value="MITOCHONDRIAL RIBOSOME PROTEIN L39/PROLYL-TRNA LIGASE FAMILY MEMBER"/>
    <property type="match status" value="1"/>
</dbReference>
<evidence type="ECO:0000256" key="11">
    <source>
        <dbReference type="ARBA" id="ARBA00047671"/>
    </source>
</evidence>
<feature type="domain" description="Aminoacyl-transfer RNA synthetases class-II family profile" evidence="13">
    <location>
        <begin position="52"/>
        <end position="466"/>
    </location>
</feature>
<evidence type="ECO:0000256" key="3">
    <source>
        <dbReference type="ARBA" id="ARBA00012831"/>
    </source>
</evidence>
<evidence type="ECO:0000256" key="2">
    <source>
        <dbReference type="ARBA" id="ARBA00011738"/>
    </source>
</evidence>
<dbReference type="SUPFAM" id="SSF55826">
    <property type="entry name" value="YbaK/ProRS associated domain"/>
    <property type="match status" value="1"/>
</dbReference>
<evidence type="ECO:0000313" key="15">
    <source>
        <dbReference type="Proteomes" id="UP000177208"/>
    </source>
</evidence>
<keyword evidence="6 14" id="KW-0436">Ligase</keyword>
<evidence type="ECO:0000259" key="13">
    <source>
        <dbReference type="PROSITE" id="PS50862"/>
    </source>
</evidence>
<keyword evidence="9" id="KW-0648">Protein biosynthesis</keyword>
<dbReference type="SUPFAM" id="SSF52954">
    <property type="entry name" value="Class II aaRS ABD-related"/>
    <property type="match status" value="1"/>
</dbReference>
<gene>
    <name evidence="14" type="ORF">A2774_02815</name>
</gene>
<dbReference type="InterPro" id="IPR044140">
    <property type="entry name" value="ProRS_anticodon_short"/>
</dbReference>
<dbReference type="InterPro" id="IPR006195">
    <property type="entry name" value="aa-tRNA-synth_II"/>
</dbReference>
<sequence>MLYSKLFGKSVKKAPSDATLNSHKLLYQAGFIRESTAGRYFILPLGQLVQLKIMDIIRKEMNQSGAQEMLSPVLHPLSLWEETSRTKTTGFELMKIKDRRDFWFALGGTAEEMFVDVVRKFRPSYKDLPFNIYQFSLKFRDELRARGGLLRVREFIMKDAYSFDVDEESFRKEYGKMWDAYIKCFTIMGLDTIVVESDNGYIGGEYCHEFVVESEIGETTFLTDGKSYNAHVDVAKFKREEINPNDEIKTFAIISQPEWVQTMDDNLKHYKLPKSRFLKNVVYKKRVNNEIIIAVIRGDLDVNKIKLEHTVDAVGQLEDASEIDLKKLGTKKGYVHSWGHKKARYIGDLSLTTVKNFIGGQKEKTTDSINVNYGRDFNCEKLADIALAKEGYISESGNKLIGKRGIEVGNIFQLGYHYSKRMKNAVYVDRTGKERYFYMGSYGIGIGRSLAAIVEKFHDDKGIIWPESVAPYKFHLVGLDLEDEEVSKKVYKVYYVLKEKGQEVLFDDREDVTAGEKFADADLIGIPHRLVVSKRSGDKIEHKKRPEKSSELISIDQLVSSFL</sequence>
<dbReference type="Pfam" id="PF03129">
    <property type="entry name" value="HGTP_anticodon"/>
    <property type="match status" value="1"/>
</dbReference>
<dbReference type="Gene3D" id="3.40.50.800">
    <property type="entry name" value="Anticodon-binding domain"/>
    <property type="match status" value="1"/>
</dbReference>
<dbReference type="InterPro" id="IPR004500">
    <property type="entry name" value="Pro-tRNA-synth_IIa_bac-type"/>
</dbReference>
<dbReference type="InterPro" id="IPR002316">
    <property type="entry name" value="Pro-tRNA-ligase_IIa"/>
</dbReference>
<dbReference type="GO" id="GO:0002161">
    <property type="term" value="F:aminoacyl-tRNA deacylase activity"/>
    <property type="evidence" value="ECO:0007669"/>
    <property type="project" value="InterPro"/>
</dbReference>
<dbReference type="InterPro" id="IPR045864">
    <property type="entry name" value="aa-tRNA-synth_II/BPL/LPL"/>
</dbReference>
<evidence type="ECO:0000256" key="6">
    <source>
        <dbReference type="ARBA" id="ARBA00022598"/>
    </source>
</evidence>
<dbReference type="GO" id="GO:0005524">
    <property type="term" value="F:ATP binding"/>
    <property type="evidence" value="ECO:0007669"/>
    <property type="project" value="UniProtKB-KW"/>
</dbReference>
<proteinExistence type="predicted"/>
<dbReference type="InterPro" id="IPR036754">
    <property type="entry name" value="YbaK/aa-tRNA-synt-asso_dom_sf"/>
</dbReference>